<evidence type="ECO:0000313" key="1">
    <source>
        <dbReference type="EMBL" id="RCV51021.1"/>
    </source>
</evidence>
<dbReference type="EMBL" id="QEIN01000264">
    <property type="protein sequence ID" value="RCV51021.1"/>
    <property type="molecule type" value="Genomic_DNA"/>
</dbReference>
<reference evidence="1 2" key="1">
    <citation type="submission" date="2018-04" db="EMBL/GenBank/DDBJ databases">
        <title>Novel actinobacteria from marine sediment.</title>
        <authorList>
            <person name="Ng Z.Y."/>
            <person name="Tan G.Y.A."/>
        </authorList>
    </citation>
    <scope>NUCLEOTIDE SEQUENCE [LARGE SCALE GENOMIC DNA]</scope>
    <source>
        <strain evidence="1 2">TPS81</strain>
    </source>
</reference>
<dbReference type="PROSITE" id="PS51257">
    <property type="entry name" value="PROKAR_LIPOPROTEIN"/>
    <property type="match status" value="1"/>
</dbReference>
<sequence>MPTRGPVRADGGLGIPLPSLPRVTPQLAVPAALGCAALQLRAIAFHLFRPETDVASNAALLLLAAVVARGRPTAVPVPGRT</sequence>
<protein>
    <submittedName>
        <fullName evidence="1">Uncharacterized protein</fullName>
    </submittedName>
</protein>
<organism evidence="1 2">
    <name type="scientific">Marinitenerispora sediminis</name>
    <dbReference type="NCBI Taxonomy" id="1931232"/>
    <lineage>
        <taxon>Bacteria</taxon>
        <taxon>Bacillati</taxon>
        <taxon>Actinomycetota</taxon>
        <taxon>Actinomycetes</taxon>
        <taxon>Streptosporangiales</taxon>
        <taxon>Nocardiopsidaceae</taxon>
        <taxon>Marinitenerispora</taxon>
    </lineage>
</organism>
<comment type="caution">
    <text evidence="1">The sequence shown here is derived from an EMBL/GenBank/DDBJ whole genome shotgun (WGS) entry which is preliminary data.</text>
</comment>
<dbReference type="OrthoDB" id="3385086at2"/>
<dbReference type="Proteomes" id="UP000253318">
    <property type="component" value="Unassembled WGS sequence"/>
</dbReference>
<keyword evidence="2" id="KW-1185">Reference proteome</keyword>
<proteinExistence type="predicted"/>
<name>A0A368SZP0_9ACTN</name>
<dbReference type="AlphaFoldDB" id="A0A368SZP0"/>
<gene>
    <name evidence="1" type="ORF">DEF24_23625</name>
</gene>
<accession>A0A368SZP0</accession>
<evidence type="ECO:0000313" key="2">
    <source>
        <dbReference type="Proteomes" id="UP000253318"/>
    </source>
</evidence>